<protein>
    <submittedName>
        <fullName evidence="1">Uncharacterized protein</fullName>
    </submittedName>
</protein>
<reference evidence="1" key="1">
    <citation type="journal article" date="2021" name="PeerJ">
        <title>Extensive microbial diversity within the chicken gut microbiome revealed by metagenomics and culture.</title>
        <authorList>
            <person name="Gilroy R."/>
            <person name="Ravi A."/>
            <person name="Getino M."/>
            <person name="Pursley I."/>
            <person name="Horton D.L."/>
            <person name="Alikhan N.F."/>
            <person name="Baker D."/>
            <person name="Gharbi K."/>
            <person name="Hall N."/>
            <person name="Watson M."/>
            <person name="Adriaenssens E.M."/>
            <person name="Foster-Nyarko E."/>
            <person name="Jarju S."/>
            <person name="Secka A."/>
            <person name="Antonio M."/>
            <person name="Oren A."/>
            <person name="Chaudhuri R.R."/>
            <person name="La Ragione R."/>
            <person name="Hildebrand F."/>
            <person name="Pallen M.J."/>
        </authorList>
    </citation>
    <scope>NUCLEOTIDE SEQUENCE</scope>
    <source>
        <strain evidence="1">ChiHjej11B10-19426</strain>
    </source>
</reference>
<sequence>MLDWVARRFPEVAAMPKPFTEEQAVWLVRRYSEEDIMRIVADMDNKQATRNTSAYATFCSFAARDTVLKERREAQEKLYSYEEVCTAVSGGLRFDDFEITAVRRNGQNLWRRK</sequence>
<dbReference type="AlphaFoldDB" id="A0A9D2DDX0"/>
<proteinExistence type="predicted"/>
<gene>
    <name evidence="1" type="ORF">H9816_04045</name>
</gene>
<reference evidence="1" key="2">
    <citation type="submission" date="2021-04" db="EMBL/GenBank/DDBJ databases">
        <authorList>
            <person name="Gilroy R."/>
        </authorList>
    </citation>
    <scope>NUCLEOTIDE SEQUENCE</scope>
    <source>
        <strain evidence="1">ChiHjej11B10-19426</strain>
    </source>
</reference>
<dbReference type="Proteomes" id="UP000824014">
    <property type="component" value="Unassembled WGS sequence"/>
</dbReference>
<evidence type="ECO:0000313" key="1">
    <source>
        <dbReference type="EMBL" id="HIZ15064.1"/>
    </source>
</evidence>
<organism evidence="1 2">
    <name type="scientific">Candidatus Tidjanibacter faecipullorum</name>
    <dbReference type="NCBI Taxonomy" id="2838766"/>
    <lineage>
        <taxon>Bacteria</taxon>
        <taxon>Pseudomonadati</taxon>
        <taxon>Bacteroidota</taxon>
        <taxon>Bacteroidia</taxon>
        <taxon>Bacteroidales</taxon>
        <taxon>Rikenellaceae</taxon>
        <taxon>Tidjanibacter</taxon>
    </lineage>
</organism>
<comment type="caution">
    <text evidence="1">The sequence shown here is derived from an EMBL/GenBank/DDBJ whole genome shotgun (WGS) entry which is preliminary data.</text>
</comment>
<evidence type="ECO:0000313" key="2">
    <source>
        <dbReference type="Proteomes" id="UP000824014"/>
    </source>
</evidence>
<dbReference type="EMBL" id="DXCC01000012">
    <property type="protein sequence ID" value="HIZ15064.1"/>
    <property type="molecule type" value="Genomic_DNA"/>
</dbReference>
<accession>A0A9D2DDX0</accession>
<name>A0A9D2DDX0_9BACT</name>